<reference evidence="3 4" key="1">
    <citation type="journal article" date="2017" name="Mol. Biol. Evol.">
        <title>The 4-celled Tetrabaena socialis nuclear genome reveals the essential components for genetic control of cell number at the origin of multicellularity in the volvocine lineage.</title>
        <authorList>
            <person name="Featherston J."/>
            <person name="Arakaki Y."/>
            <person name="Hanschen E.R."/>
            <person name="Ferris P.J."/>
            <person name="Michod R.E."/>
            <person name="Olson B.J.S.C."/>
            <person name="Nozaki H."/>
            <person name="Durand P.M."/>
        </authorList>
    </citation>
    <scope>NUCLEOTIDE SEQUENCE [LARGE SCALE GENOMIC DNA]</scope>
    <source>
        <strain evidence="3 4">NIES-571</strain>
    </source>
</reference>
<evidence type="ECO:0000256" key="1">
    <source>
        <dbReference type="ARBA" id="ARBA00005862"/>
    </source>
</evidence>
<dbReference type="GO" id="GO:0003904">
    <property type="term" value="F:deoxyribodipyrimidine photo-lyase activity"/>
    <property type="evidence" value="ECO:0007669"/>
    <property type="project" value="TreeGrafter"/>
</dbReference>
<dbReference type="InterPro" id="IPR002081">
    <property type="entry name" value="Cryptochrome/DNA_photolyase_1"/>
</dbReference>
<gene>
    <name evidence="3" type="ORF">TSOC_010847</name>
</gene>
<evidence type="ECO:0000313" key="3">
    <source>
        <dbReference type="EMBL" id="PNH03136.1"/>
    </source>
</evidence>
<dbReference type="PANTHER" id="PTHR11455:SF22">
    <property type="entry name" value="CRYPTOCHROME DASH"/>
    <property type="match status" value="1"/>
</dbReference>
<dbReference type="GO" id="GO:0000719">
    <property type="term" value="P:photoreactive repair"/>
    <property type="evidence" value="ECO:0007669"/>
    <property type="project" value="TreeGrafter"/>
</dbReference>
<feature type="binding site" evidence="2">
    <location>
        <position position="104"/>
    </location>
    <ligand>
        <name>FAD</name>
        <dbReference type="ChEBI" id="CHEBI:57692"/>
    </ligand>
</feature>
<dbReference type="SUPFAM" id="SSF48173">
    <property type="entry name" value="Cryptochrome/photolyase FAD-binding domain"/>
    <property type="match status" value="1"/>
</dbReference>
<name>A0A2J7ZS91_9CHLO</name>
<dbReference type="Proteomes" id="UP000236333">
    <property type="component" value="Unassembled WGS sequence"/>
</dbReference>
<dbReference type="PANTHER" id="PTHR11455">
    <property type="entry name" value="CRYPTOCHROME"/>
    <property type="match status" value="1"/>
</dbReference>
<comment type="similarity">
    <text evidence="1">Belongs to the DNA photolyase class-1 family.</text>
</comment>
<dbReference type="OrthoDB" id="435881at2759"/>
<keyword evidence="2" id="KW-0274">FAD</keyword>
<dbReference type="EMBL" id="PGGS01000543">
    <property type="protein sequence ID" value="PNH03136.1"/>
    <property type="molecule type" value="Genomic_DNA"/>
</dbReference>
<sequence>MKDLPDVFTPFKDKAEKRCTVRQDLPPPQRGDLPLPPAAALSAEAAAALAAPLPGWEQLPYPAAAQPSLPAKHPKAVLDFKGGETAALARLRYYLWDSDLLAAYFDSRNGMLGGDYSTKFAPWLAAGCLSPRKVY</sequence>
<evidence type="ECO:0000256" key="2">
    <source>
        <dbReference type="PIRSR" id="PIRSR602081-1"/>
    </source>
</evidence>
<protein>
    <submittedName>
        <fullName evidence="3">Cryptochrome DASH, chloroplastic/mitochondrial</fullName>
    </submittedName>
</protein>
<keyword evidence="2" id="KW-0285">Flavoprotein</keyword>
<feature type="non-terminal residue" evidence="3">
    <location>
        <position position="135"/>
    </location>
</feature>
<comment type="caution">
    <text evidence="3">The sequence shown here is derived from an EMBL/GenBank/DDBJ whole genome shotgun (WGS) entry which is preliminary data.</text>
</comment>
<organism evidence="3 4">
    <name type="scientific">Tetrabaena socialis</name>
    <dbReference type="NCBI Taxonomy" id="47790"/>
    <lineage>
        <taxon>Eukaryota</taxon>
        <taxon>Viridiplantae</taxon>
        <taxon>Chlorophyta</taxon>
        <taxon>core chlorophytes</taxon>
        <taxon>Chlorophyceae</taxon>
        <taxon>CS clade</taxon>
        <taxon>Chlamydomonadales</taxon>
        <taxon>Tetrabaenaceae</taxon>
        <taxon>Tetrabaena</taxon>
    </lineage>
</organism>
<dbReference type="GO" id="GO:0003677">
    <property type="term" value="F:DNA binding"/>
    <property type="evidence" value="ECO:0007669"/>
    <property type="project" value="TreeGrafter"/>
</dbReference>
<proteinExistence type="inferred from homology"/>
<accession>A0A2J7ZS91</accession>
<dbReference type="AlphaFoldDB" id="A0A2J7ZS91"/>
<keyword evidence="4" id="KW-1185">Reference proteome</keyword>
<dbReference type="Gene3D" id="1.25.40.80">
    <property type="match status" value="1"/>
</dbReference>
<comment type="cofactor">
    <cofactor evidence="2">
        <name>FAD</name>
        <dbReference type="ChEBI" id="CHEBI:57692"/>
    </cofactor>
    <text evidence="2">Binds 1 FAD per subunit.</text>
</comment>
<evidence type="ECO:0000313" key="4">
    <source>
        <dbReference type="Proteomes" id="UP000236333"/>
    </source>
</evidence>
<dbReference type="InterPro" id="IPR036134">
    <property type="entry name" value="Crypto/Photolyase_FAD-like_sf"/>
</dbReference>
<dbReference type="GO" id="GO:0071949">
    <property type="term" value="F:FAD binding"/>
    <property type="evidence" value="ECO:0007669"/>
    <property type="project" value="TreeGrafter"/>
</dbReference>